<reference evidence="3 4" key="1">
    <citation type="journal article" date="2016" name="Mol. Biol. Evol.">
        <title>Comparative Genomics of Early-Diverging Mushroom-Forming Fungi Provides Insights into the Origins of Lignocellulose Decay Capabilities.</title>
        <authorList>
            <person name="Nagy L.G."/>
            <person name="Riley R."/>
            <person name="Tritt A."/>
            <person name="Adam C."/>
            <person name="Daum C."/>
            <person name="Floudas D."/>
            <person name="Sun H."/>
            <person name="Yadav J.S."/>
            <person name="Pangilinan J."/>
            <person name="Larsson K.H."/>
            <person name="Matsuura K."/>
            <person name="Barry K."/>
            <person name="Labutti K."/>
            <person name="Kuo R."/>
            <person name="Ohm R.A."/>
            <person name="Bhattacharya S.S."/>
            <person name="Shirouzu T."/>
            <person name="Yoshinaga Y."/>
            <person name="Martin F.M."/>
            <person name="Grigoriev I.V."/>
            <person name="Hibbett D.S."/>
        </authorList>
    </citation>
    <scope>NUCLEOTIDE SEQUENCE [LARGE SCALE GENOMIC DNA]</scope>
    <source>
        <strain evidence="3 4">TUFC12733</strain>
    </source>
</reference>
<evidence type="ECO:0000256" key="1">
    <source>
        <dbReference type="SAM" id="MobiDB-lite"/>
    </source>
</evidence>
<dbReference type="OrthoDB" id="3359845at2759"/>
<gene>
    <name evidence="3" type="ORF">CALVIDRAFT_279279</name>
</gene>
<accession>A0A167R3T6</accession>
<name>A0A167R3T6_CALVF</name>
<proteinExistence type="predicted"/>
<dbReference type="Proteomes" id="UP000076738">
    <property type="component" value="Unassembled WGS sequence"/>
</dbReference>
<feature type="compositionally biased region" description="Low complexity" evidence="1">
    <location>
        <begin position="379"/>
        <end position="391"/>
    </location>
</feature>
<feature type="domain" description="DUF7587" evidence="2">
    <location>
        <begin position="28"/>
        <end position="194"/>
    </location>
</feature>
<evidence type="ECO:0000259" key="2">
    <source>
        <dbReference type="Pfam" id="PF24494"/>
    </source>
</evidence>
<evidence type="ECO:0000313" key="3">
    <source>
        <dbReference type="EMBL" id="KZP00534.1"/>
    </source>
</evidence>
<dbReference type="EMBL" id="KV417269">
    <property type="protein sequence ID" value="KZP00534.1"/>
    <property type="molecule type" value="Genomic_DNA"/>
</dbReference>
<protein>
    <recommendedName>
        <fullName evidence="2">DUF7587 domain-containing protein</fullName>
    </recommendedName>
</protein>
<organism evidence="3 4">
    <name type="scientific">Calocera viscosa (strain TUFC12733)</name>
    <dbReference type="NCBI Taxonomy" id="1330018"/>
    <lineage>
        <taxon>Eukaryota</taxon>
        <taxon>Fungi</taxon>
        <taxon>Dikarya</taxon>
        <taxon>Basidiomycota</taxon>
        <taxon>Agaricomycotina</taxon>
        <taxon>Dacrymycetes</taxon>
        <taxon>Dacrymycetales</taxon>
        <taxon>Dacrymycetaceae</taxon>
        <taxon>Calocera</taxon>
    </lineage>
</organism>
<feature type="region of interest" description="Disordered" evidence="1">
    <location>
        <begin position="343"/>
        <end position="417"/>
    </location>
</feature>
<feature type="compositionally biased region" description="Low complexity" evidence="1">
    <location>
        <begin position="403"/>
        <end position="412"/>
    </location>
</feature>
<dbReference type="AlphaFoldDB" id="A0A167R3T6"/>
<dbReference type="Pfam" id="PF24494">
    <property type="entry name" value="DUF7587"/>
    <property type="match status" value="1"/>
</dbReference>
<feature type="compositionally biased region" description="Acidic residues" evidence="1">
    <location>
        <begin position="392"/>
        <end position="402"/>
    </location>
</feature>
<keyword evidence="4" id="KW-1185">Reference proteome</keyword>
<evidence type="ECO:0000313" key="4">
    <source>
        <dbReference type="Proteomes" id="UP000076738"/>
    </source>
</evidence>
<sequence>MHWIYCDARMPNLWMARYDLPARLAAHKHLFLVDHALSPVPYDPARGFVAPRFASLWPDQIDAQDCAPALEEEIVRAHVQARVQQPGSSSGKRSRSPWVDASASWLLALWHATALAERGYPDVHLSVISVNSAPPGPQRERKWYALELLREGRPPALGVDDLAPEERWASVFQQVLVFGHVPASAVVSRVPVERLIPALPANFFHHAGPRELDNLVWFDSPHGVRILAPVGVSADLAHPGAHTEDEIGLAAARLAITTLHVPPCAILHYRVPIGLLAREVAQAFSSSAYSPDAWTRIELAVQRELDQRHREFVSAVREFVVLEMEYAQRALEDVGLLMKGTLEDNFVRPPRPPRRDFGDFVGEQTTPLHQHRHRRSGSEHSQSSSSGSSADSAEEAGEEAEAEAAAAAAAAEHTTQRNTLSRLAGIIEATREFEGCIRAARRVLDWLVPLREEDELVKEVLGAALGALAGREVGEEGER</sequence>
<dbReference type="InterPro" id="IPR056009">
    <property type="entry name" value="DUF7587"/>
</dbReference>